<evidence type="ECO:0000313" key="1">
    <source>
        <dbReference type="EMBL" id="MBA6068076.1"/>
    </source>
</evidence>
<dbReference type="Proteomes" id="UP000541770">
    <property type="component" value="Unassembled WGS sequence"/>
</dbReference>
<protein>
    <submittedName>
        <fullName evidence="1">Uncharacterized protein</fullName>
    </submittedName>
</protein>
<dbReference type="AlphaFoldDB" id="A0A7W2Q0Y9"/>
<gene>
    <name evidence="1" type="ORF">H4C75_25405</name>
</gene>
<organism evidence="1 2">
    <name type="scientific">Pseudomonas mosselii</name>
    <dbReference type="NCBI Taxonomy" id="78327"/>
    <lineage>
        <taxon>Bacteria</taxon>
        <taxon>Pseudomonadati</taxon>
        <taxon>Pseudomonadota</taxon>
        <taxon>Gammaproteobacteria</taxon>
        <taxon>Pseudomonadales</taxon>
        <taxon>Pseudomonadaceae</taxon>
        <taxon>Pseudomonas</taxon>
    </lineage>
</organism>
<proteinExistence type="predicted"/>
<comment type="caution">
    <text evidence="1">The sequence shown here is derived from an EMBL/GenBank/DDBJ whole genome shotgun (WGS) entry which is preliminary data.</text>
</comment>
<dbReference type="EMBL" id="JACGDE010000025">
    <property type="protein sequence ID" value="MBA6068076.1"/>
    <property type="molecule type" value="Genomic_DNA"/>
</dbReference>
<reference evidence="1 2" key="1">
    <citation type="submission" date="2020-07" db="EMBL/GenBank/DDBJ databases">
        <title>Diversity of carbapenemase encoding genes among Pseudomonas putida group clinical isolates in a tertiary Brazilian hospital.</title>
        <authorList>
            <person name="Alberto-Lei F."/>
            <person name="Nodari C.S."/>
            <person name="Streling A.P."/>
            <person name="Paulino J.T."/>
            <person name="Bessa-Neto F.O."/>
            <person name="Cayo R."/>
            <person name="Gales A.C."/>
        </authorList>
    </citation>
    <scope>NUCLEOTIDE SEQUENCE [LARGE SCALE GENOMIC DNA]</scope>
    <source>
        <strain evidence="1 2">14802</strain>
    </source>
</reference>
<dbReference type="RefSeq" id="WP_182324835.1">
    <property type="nucleotide sequence ID" value="NZ_JACGDE010000025.1"/>
</dbReference>
<accession>A0A7W2Q0Y9</accession>
<name>A0A7W2Q0Y9_9PSED</name>
<sequence length="85" mass="9090">MTLNPTGPDSLEVIVELRRRLCAMVIDLRQAGTLAQRQAVVAQAIGCIGVSQRHGLLSESMAYRLVVELESLAEQASPGSTMLAP</sequence>
<evidence type="ECO:0000313" key="2">
    <source>
        <dbReference type="Proteomes" id="UP000541770"/>
    </source>
</evidence>